<gene>
    <name evidence="1" type="ORF">QVD17_08984</name>
</gene>
<dbReference type="EMBL" id="JAUHHV010000002">
    <property type="protein sequence ID" value="KAK1432093.1"/>
    <property type="molecule type" value="Genomic_DNA"/>
</dbReference>
<sequence>MFPRGVFECKALEGRRRWRLRQAYVGTEAIDREASNLENLENLKWNYEAVRLPEVELVFSGGLRVLLIFPDHIPTLDFSQDRNLSLARVCVLVSSSSWIDESMNLKWANSSFTVWVVRKKSIGIRIGV</sequence>
<reference evidence="1" key="1">
    <citation type="journal article" date="2023" name="bioRxiv">
        <title>Improved chromosome-level genome assembly for marigold (Tagetes erecta).</title>
        <authorList>
            <person name="Jiang F."/>
            <person name="Yuan L."/>
            <person name="Wang S."/>
            <person name="Wang H."/>
            <person name="Xu D."/>
            <person name="Wang A."/>
            <person name="Fan W."/>
        </authorList>
    </citation>
    <scope>NUCLEOTIDE SEQUENCE</scope>
    <source>
        <strain evidence="1">WSJ</strain>
        <tissue evidence="1">Leaf</tissue>
    </source>
</reference>
<dbReference type="Proteomes" id="UP001229421">
    <property type="component" value="Unassembled WGS sequence"/>
</dbReference>
<protein>
    <submittedName>
        <fullName evidence="1">Uncharacterized protein</fullName>
    </submittedName>
</protein>
<organism evidence="1 2">
    <name type="scientific">Tagetes erecta</name>
    <name type="common">African marigold</name>
    <dbReference type="NCBI Taxonomy" id="13708"/>
    <lineage>
        <taxon>Eukaryota</taxon>
        <taxon>Viridiplantae</taxon>
        <taxon>Streptophyta</taxon>
        <taxon>Embryophyta</taxon>
        <taxon>Tracheophyta</taxon>
        <taxon>Spermatophyta</taxon>
        <taxon>Magnoliopsida</taxon>
        <taxon>eudicotyledons</taxon>
        <taxon>Gunneridae</taxon>
        <taxon>Pentapetalae</taxon>
        <taxon>asterids</taxon>
        <taxon>campanulids</taxon>
        <taxon>Asterales</taxon>
        <taxon>Asteraceae</taxon>
        <taxon>Asteroideae</taxon>
        <taxon>Heliantheae alliance</taxon>
        <taxon>Tageteae</taxon>
        <taxon>Tagetes</taxon>
    </lineage>
</organism>
<keyword evidence="2" id="KW-1185">Reference proteome</keyword>
<name>A0AAD8P3I3_TARER</name>
<comment type="caution">
    <text evidence="1">The sequence shown here is derived from an EMBL/GenBank/DDBJ whole genome shotgun (WGS) entry which is preliminary data.</text>
</comment>
<evidence type="ECO:0000313" key="1">
    <source>
        <dbReference type="EMBL" id="KAK1432093.1"/>
    </source>
</evidence>
<dbReference type="AlphaFoldDB" id="A0AAD8P3I3"/>
<accession>A0AAD8P3I3</accession>
<proteinExistence type="predicted"/>
<evidence type="ECO:0000313" key="2">
    <source>
        <dbReference type="Proteomes" id="UP001229421"/>
    </source>
</evidence>